<feature type="chain" id="PRO_5046390534" evidence="1">
    <location>
        <begin position="23"/>
        <end position="178"/>
    </location>
</feature>
<accession>A0ABR9T2U1</accession>
<proteinExistence type="predicted"/>
<sequence length="178" mass="19745">MKNLFRYFSVLCIAGSCLTVTAQQSARVHVVLHRVQNLTVNPTQQTTTLTYKTLDDYQNGVEVLQKEHLNVFSTTGYVVKVRLGAPRYHQLIAGNEEQVDMPAIRISAQSVAAQPLTEFTPQFAGATNETIISNRSASMTEVFDVRYQGPGNNVMSRFVQGAEVTELSNTVVYSIEAR</sequence>
<name>A0ABR9T2U1_9SPHI</name>
<comment type="caution">
    <text evidence="2">The sequence shown here is derived from an EMBL/GenBank/DDBJ whole genome shotgun (WGS) entry which is preliminary data.</text>
</comment>
<evidence type="ECO:0000313" key="2">
    <source>
        <dbReference type="EMBL" id="MBE8719307.1"/>
    </source>
</evidence>
<organism evidence="2 3">
    <name type="scientific">Sphingobacterium pedocola</name>
    <dbReference type="NCBI Taxonomy" id="2082722"/>
    <lineage>
        <taxon>Bacteria</taxon>
        <taxon>Pseudomonadati</taxon>
        <taxon>Bacteroidota</taxon>
        <taxon>Sphingobacteriia</taxon>
        <taxon>Sphingobacteriales</taxon>
        <taxon>Sphingobacteriaceae</taxon>
        <taxon>Sphingobacterium</taxon>
    </lineage>
</organism>
<feature type="signal peptide" evidence="1">
    <location>
        <begin position="1"/>
        <end position="22"/>
    </location>
</feature>
<gene>
    <name evidence="2" type="ORF">C4F40_01005</name>
</gene>
<dbReference type="EMBL" id="PSKQ01000010">
    <property type="protein sequence ID" value="MBE8719307.1"/>
    <property type="molecule type" value="Genomic_DNA"/>
</dbReference>
<evidence type="ECO:0000256" key="1">
    <source>
        <dbReference type="SAM" id="SignalP"/>
    </source>
</evidence>
<dbReference type="PROSITE" id="PS51257">
    <property type="entry name" value="PROKAR_LIPOPROTEIN"/>
    <property type="match status" value="1"/>
</dbReference>
<dbReference type="Proteomes" id="UP000618319">
    <property type="component" value="Unassembled WGS sequence"/>
</dbReference>
<dbReference type="RefSeq" id="WP_196937326.1">
    <property type="nucleotide sequence ID" value="NZ_MU158689.1"/>
</dbReference>
<reference evidence="2 3" key="1">
    <citation type="submission" date="2018-02" db="EMBL/GenBank/DDBJ databases">
        <title>Sphingobacterium KA21.</title>
        <authorList>
            <person name="Vasarhelyi B.M."/>
            <person name="Deshmukh S."/>
            <person name="Balint B."/>
            <person name="Kukolya J."/>
        </authorList>
    </citation>
    <scope>NUCLEOTIDE SEQUENCE [LARGE SCALE GENOMIC DNA]</scope>
    <source>
        <strain evidence="2 3">Ka21</strain>
    </source>
</reference>
<keyword evidence="1" id="KW-0732">Signal</keyword>
<keyword evidence="3" id="KW-1185">Reference proteome</keyword>
<protein>
    <submittedName>
        <fullName evidence="2">Uncharacterized protein</fullName>
    </submittedName>
</protein>
<evidence type="ECO:0000313" key="3">
    <source>
        <dbReference type="Proteomes" id="UP000618319"/>
    </source>
</evidence>